<dbReference type="HAMAP" id="MF_01019">
    <property type="entry name" value="HisIE"/>
    <property type="match status" value="1"/>
</dbReference>
<evidence type="ECO:0000256" key="4">
    <source>
        <dbReference type="ARBA" id="ARBA00005169"/>
    </source>
</evidence>
<evidence type="ECO:0000256" key="3">
    <source>
        <dbReference type="ARBA" id="ARBA00004496"/>
    </source>
</evidence>
<comment type="pathway">
    <text evidence="4 15">Amino-acid biosynthesis; L-histidine biosynthesis; L-histidine from 5-phospho-alpha-D-ribose 1-diphosphate: step 3/9.</text>
</comment>
<keyword evidence="10 15" id="KW-0547">Nucleotide-binding</keyword>
<dbReference type="EC" id="3.6.1.31" evidence="15"/>
<sequence>MSLSANSTEPTIPASASLTPRQIDALDWDKQDGLIPAVVQDAASLRVLMLGYMDRAALRVTLDSGHVTFYSRSKQRLWTKGETSGNFLDLVSIETDCDRDTLLVRAQPHGPTCHLGRDSCFPNAPGVSGLAGASGTPGDALAFLGELDALIATRERERPQGSYTTALFDKGVRSIAQKVGEEGVETALAAVAQDDAALCGEAADLLFHLQVLLRARGLSLGDAVAVLRERHGKPHRGSQPAG</sequence>
<dbReference type="FunFam" id="3.10.20.810:FF:000001">
    <property type="entry name" value="Histidine biosynthesis bifunctional protein HisIE"/>
    <property type="match status" value="1"/>
</dbReference>
<dbReference type="EMBL" id="JAJA02000002">
    <property type="protein sequence ID" value="KWS02371.1"/>
    <property type="molecule type" value="Genomic_DNA"/>
</dbReference>
<dbReference type="Proteomes" id="UP000023435">
    <property type="component" value="Unassembled WGS sequence"/>
</dbReference>
<dbReference type="AlphaFoldDB" id="A0A108U4F9"/>
<dbReference type="Pfam" id="PF01503">
    <property type="entry name" value="PRA-PH"/>
    <property type="match status" value="1"/>
</dbReference>
<comment type="catalytic activity">
    <reaction evidence="1 15">
        <text>1-(5-phospho-beta-D-ribosyl)-5'-AMP + H2O = 1-(5-phospho-beta-D-ribosyl)-5-[(5-phospho-beta-D-ribosylamino)methylideneamino]imidazole-4-carboxamide</text>
        <dbReference type="Rhea" id="RHEA:20049"/>
        <dbReference type="ChEBI" id="CHEBI:15377"/>
        <dbReference type="ChEBI" id="CHEBI:58435"/>
        <dbReference type="ChEBI" id="CHEBI:59457"/>
        <dbReference type="EC" id="3.5.4.19"/>
    </reaction>
</comment>
<evidence type="ECO:0000256" key="14">
    <source>
        <dbReference type="ARBA" id="ARBA00023268"/>
    </source>
</evidence>
<keyword evidence="12 15" id="KW-0067">ATP-binding</keyword>
<dbReference type="InterPro" id="IPR008179">
    <property type="entry name" value="HisE"/>
</dbReference>
<comment type="similarity">
    <text evidence="6 15">In the C-terminal section; belongs to the PRA-PH family.</text>
</comment>
<keyword evidence="8 15" id="KW-0963">Cytoplasm</keyword>
<evidence type="ECO:0000256" key="12">
    <source>
        <dbReference type="ARBA" id="ARBA00022840"/>
    </source>
</evidence>
<dbReference type="NCBIfam" id="TIGR03188">
    <property type="entry name" value="histidine_hisI"/>
    <property type="match status" value="1"/>
</dbReference>
<dbReference type="GO" id="GO:0004635">
    <property type="term" value="F:phosphoribosyl-AMP cyclohydrolase activity"/>
    <property type="evidence" value="ECO:0007669"/>
    <property type="project" value="UniProtKB-UniRule"/>
</dbReference>
<feature type="domain" description="Phosphoribosyl-AMP cyclohydrolase" evidence="16">
    <location>
        <begin position="49"/>
        <end position="121"/>
    </location>
</feature>
<name>A0A108U4F9_9GAMM</name>
<keyword evidence="9 15" id="KW-0028">Amino-acid biosynthesis</keyword>
<reference evidence="17 18" key="1">
    <citation type="journal article" date="2014" name="Genome Announc.">
        <title>Draft Genome Sequence of Lysobacter capsici AZ78, a Bacterium Antagonistic to Plant-Pathogenic Oomycetes.</title>
        <authorList>
            <person name="Puopolo G."/>
            <person name="Sonego P."/>
            <person name="Engelen K."/>
            <person name="Pertot I."/>
        </authorList>
    </citation>
    <scope>NUCLEOTIDE SEQUENCE [LARGE SCALE GENOMIC DNA]</scope>
    <source>
        <strain evidence="17 18">AZ78</strain>
    </source>
</reference>
<dbReference type="EC" id="3.5.4.19" evidence="15"/>
<evidence type="ECO:0000313" key="17">
    <source>
        <dbReference type="EMBL" id="KWS02371.1"/>
    </source>
</evidence>
<dbReference type="SUPFAM" id="SSF141734">
    <property type="entry name" value="HisI-like"/>
    <property type="match status" value="1"/>
</dbReference>
<dbReference type="Pfam" id="PF01502">
    <property type="entry name" value="PRA-CH"/>
    <property type="match status" value="1"/>
</dbReference>
<evidence type="ECO:0000256" key="8">
    <source>
        <dbReference type="ARBA" id="ARBA00022490"/>
    </source>
</evidence>
<dbReference type="CDD" id="cd11534">
    <property type="entry name" value="NTP-PPase_HisIE_like"/>
    <property type="match status" value="1"/>
</dbReference>
<dbReference type="PANTHER" id="PTHR42945">
    <property type="entry name" value="HISTIDINE BIOSYNTHESIS BIFUNCTIONAL PROTEIN"/>
    <property type="match status" value="1"/>
</dbReference>
<dbReference type="NCBIfam" id="NF002747">
    <property type="entry name" value="PRK02759.1"/>
    <property type="match status" value="1"/>
</dbReference>
<dbReference type="SUPFAM" id="SSF101386">
    <property type="entry name" value="all-alpha NTP pyrophosphatases"/>
    <property type="match status" value="1"/>
</dbReference>
<dbReference type="Gene3D" id="3.10.20.810">
    <property type="entry name" value="Phosphoribosyl-AMP cyclohydrolase"/>
    <property type="match status" value="1"/>
</dbReference>
<dbReference type="InterPro" id="IPR021130">
    <property type="entry name" value="PRib-ATP_PPHydrolase-like"/>
</dbReference>
<dbReference type="HAMAP" id="MF_01020">
    <property type="entry name" value="HisE"/>
    <property type="match status" value="1"/>
</dbReference>
<dbReference type="GO" id="GO:0005524">
    <property type="term" value="F:ATP binding"/>
    <property type="evidence" value="ECO:0007669"/>
    <property type="project" value="UniProtKB-KW"/>
</dbReference>
<keyword evidence="18" id="KW-1185">Reference proteome</keyword>
<evidence type="ECO:0000256" key="9">
    <source>
        <dbReference type="ARBA" id="ARBA00022605"/>
    </source>
</evidence>
<dbReference type="InterPro" id="IPR038019">
    <property type="entry name" value="PRib_AMP_CycHydrolase_sf"/>
</dbReference>
<gene>
    <name evidence="15" type="primary">hisI</name>
    <name evidence="15" type="synonym">hisIE</name>
    <name evidence="17" type="ORF">AZ78_5038</name>
</gene>
<dbReference type="GO" id="GO:0004636">
    <property type="term" value="F:phosphoribosyl-ATP diphosphatase activity"/>
    <property type="evidence" value="ECO:0007669"/>
    <property type="project" value="UniProtKB-UniRule"/>
</dbReference>
<comment type="pathway">
    <text evidence="5 15">Amino-acid biosynthesis; L-histidine biosynthesis; L-histidine from 5-phospho-alpha-D-ribose 1-diphosphate: step 2/9.</text>
</comment>
<dbReference type="GO" id="GO:0000105">
    <property type="term" value="P:L-histidine biosynthetic process"/>
    <property type="evidence" value="ECO:0007669"/>
    <property type="project" value="UniProtKB-UniRule"/>
</dbReference>
<evidence type="ECO:0000256" key="7">
    <source>
        <dbReference type="ARBA" id="ARBA00008299"/>
    </source>
</evidence>
<evidence type="ECO:0000259" key="16">
    <source>
        <dbReference type="Pfam" id="PF01502"/>
    </source>
</evidence>
<dbReference type="InterPro" id="IPR023019">
    <property type="entry name" value="His_synth_HisIE"/>
</dbReference>
<dbReference type="UniPathway" id="UPA00031">
    <property type="reaction ID" value="UER00007"/>
</dbReference>
<keyword evidence="14 15" id="KW-0511">Multifunctional enzyme</keyword>
<dbReference type="InterPro" id="IPR002496">
    <property type="entry name" value="PRib_AMP_CycHydrolase_dom"/>
</dbReference>
<comment type="subcellular location">
    <subcellularLocation>
        <location evidence="3 15">Cytoplasm</location>
    </subcellularLocation>
</comment>
<comment type="caution">
    <text evidence="17">The sequence shown here is derived from an EMBL/GenBank/DDBJ whole genome shotgun (WGS) entry which is preliminary data.</text>
</comment>
<keyword evidence="11 15" id="KW-0378">Hydrolase</keyword>
<keyword evidence="13 15" id="KW-0368">Histidine biosynthesis</keyword>
<feature type="region of interest" description="Phosphoribosyl-ATP pyrophosphohydrolase" evidence="15">
    <location>
        <begin position="144"/>
        <end position="242"/>
    </location>
</feature>
<evidence type="ECO:0000256" key="11">
    <source>
        <dbReference type="ARBA" id="ARBA00022801"/>
    </source>
</evidence>
<proteinExistence type="inferred from homology"/>
<accession>A0A108U4F9</accession>
<comment type="catalytic activity">
    <reaction evidence="2 15">
        <text>1-(5-phospho-beta-D-ribosyl)-ATP + H2O = 1-(5-phospho-beta-D-ribosyl)-5'-AMP + diphosphate + H(+)</text>
        <dbReference type="Rhea" id="RHEA:22828"/>
        <dbReference type="ChEBI" id="CHEBI:15377"/>
        <dbReference type="ChEBI" id="CHEBI:15378"/>
        <dbReference type="ChEBI" id="CHEBI:33019"/>
        <dbReference type="ChEBI" id="CHEBI:59457"/>
        <dbReference type="ChEBI" id="CHEBI:73183"/>
        <dbReference type="EC" id="3.6.1.31"/>
    </reaction>
</comment>
<evidence type="ECO:0000256" key="1">
    <source>
        <dbReference type="ARBA" id="ARBA00000024"/>
    </source>
</evidence>
<dbReference type="PANTHER" id="PTHR42945:SF9">
    <property type="entry name" value="HISTIDINE BIOSYNTHESIS BIFUNCTIONAL PROTEIN HISIE"/>
    <property type="match status" value="1"/>
</dbReference>
<feature type="region of interest" description="Phosphoribosyl-AMP cyclohydrolase" evidence="15">
    <location>
        <begin position="1"/>
        <end position="143"/>
    </location>
</feature>
<evidence type="ECO:0000256" key="6">
    <source>
        <dbReference type="ARBA" id="ARBA00007731"/>
    </source>
</evidence>
<protein>
    <recommendedName>
        <fullName evidence="15">Histidine biosynthesis bifunctional protein HisIE</fullName>
    </recommendedName>
    <domain>
        <recommendedName>
            <fullName evidence="15">Phosphoribosyl-AMP cyclohydrolase</fullName>
            <shortName evidence="15">PRA-CH</shortName>
            <ecNumber evidence="15">3.5.4.19</ecNumber>
        </recommendedName>
    </domain>
    <domain>
        <recommendedName>
            <fullName evidence="15">Phosphoribosyl-ATP pyrophosphatase</fullName>
            <shortName evidence="15">PRA-PH</shortName>
            <ecNumber evidence="15">3.6.1.31</ecNumber>
        </recommendedName>
    </domain>
</protein>
<dbReference type="NCBIfam" id="NF000768">
    <property type="entry name" value="PRK00051.1"/>
    <property type="match status" value="1"/>
</dbReference>
<dbReference type="GO" id="GO:0005737">
    <property type="term" value="C:cytoplasm"/>
    <property type="evidence" value="ECO:0007669"/>
    <property type="project" value="UniProtKB-SubCell"/>
</dbReference>
<evidence type="ECO:0000256" key="13">
    <source>
        <dbReference type="ARBA" id="ARBA00023102"/>
    </source>
</evidence>
<evidence type="ECO:0000256" key="10">
    <source>
        <dbReference type="ARBA" id="ARBA00022741"/>
    </source>
</evidence>
<organism evidence="17 18">
    <name type="scientific">Lysobacter capsici AZ78</name>
    <dbReference type="NCBI Taxonomy" id="1444315"/>
    <lineage>
        <taxon>Bacteria</taxon>
        <taxon>Pseudomonadati</taxon>
        <taxon>Pseudomonadota</taxon>
        <taxon>Gammaproteobacteria</taxon>
        <taxon>Lysobacterales</taxon>
        <taxon>Lysobacteraceae</taxon>
        <taxon>Lysobacter</taxon>
    </lineage>
</organism>
<evidence type="ECO:0000256" key="15">
    <source>
        <dbReference type="HAMAP-Rule" id="MF_01019"/>
    </source>
</evidence>
<evidence type="ECO:0000313" key="18">
    <source>
        <dbReference type="Proteomes" id="UP000023435"/>
    </source>
</evidence>
<dbReference type="Gene3D" id="1.10.287.1080">
    <property type="entry name" value="MazG-like"/>
    <property type="match status" value="1"/>
</dbReference>
<evidence type="ECO:0000256" key="5">
    <source>
        <dbReference type="ARBA" id="ARBA00005204"/>
    </source>
</evidence>
<comment type="similarity">
    <text evidence="7 15">In the N-terminal section; belongs to the PRA-CH family.</text>
</comment>
<evidence type="ECO:0000256" key="2">
    <source>
        <dbReference type="ARBA" id="ARBA00001460"/>
    </source>
</evidence>